<organism evidence="5 6">
    <name type="scientific">Herpetosiphon aurantiacus (strain ATCC 23779 / DSM 785 / 114-95)</name>
    <dbReference type="NCBI Taxonomy" id="316274"/>
    <lineage>
        <taxon>Bacteria</taxon>
        <taxon>Bacillati</taxon>
        <taxon>Chloroflexota</taxon>
        <taxon>Chloroflexia</taxon>
        <taxon>Herpetosiphonales</taxon>
        <taxon>Herpetosiphonaceae</taxon>
        <taxon>Herpetosiphon</taxon>
    </lineage>
</organism>
<feature type="domain" description="ABC transporter" evidence="4">
    <location>
        <begin position="3"/>
        <end position="235"/>
    </location>
</feature>
<dbReference type="GO" id="GO:0016887">
    <property type="term" value="F:ATP hydrolysis activity"/>
    <property type="evidence" value="ECO:0007669"/>
    <property type="project" value="InterPro"/>
</dbReference>
<dbReference type="EMBL" id="CP000875">
    <property type="protein sequence ID" value="ABX04739.1"/>
    <property type="molecule type" value="Genomic_DNA"/>
</dbReference>
<dbReference type="PANTHER" id="PTHR42794:SF2">
    <property type="entry name" value="ABC TRANSPORTER ATP-BINDING PROTEIN"/>
    <property type="match status" value="1"/>
</dbReference>
<proteinExistence type="predicted"/>
<evidence type="ECO:0000256" key="3">
    <source>
        <dbReference type="ARBA" id="ARBA00022840"/>
    </source>
</evidence>
<dbReference type="STRING" id="316274.Haur_2099"/>
<keyword evidence="2" id="KW-0547">Nucleotide-binding</keyword>
<dbReference type="PANTHER" id="PTHR42794">
    <property type="entry name" value="HEMIN IMPORT ATP-BINDING PROTEIN HMUV"/>
    <property type="match status" value="1"/>
</dbReference>
<dbReference type="KEGG" id="hau:Haur_2099"/>
<dbReference type="Gene3D" id="3.40.50.300">
    <property type="entry name" value="P-loop containing nucleotide triphosphate hydrolases"/>
    <property type="match status" value="1"/>
</dbReference>
<dbReference type="SMART" id="SM00382">
    <property type="entry name" value="AAA"/>
    <property type="match status" value="1"/>
</dbReference>
<evidence type="ECO:0000256" key="1">
    <source>
        <dbReference type="ARBA" id="ARBA00022448"/>
    </source>
</evidence>
<dbReference type="InterPro" id="IPR003439">
    <property type="entry name" value="ABC_transporter-like_ATP-bd"/>
</dbReference>
<dbReference type="GO" id="GO:0005524">
    <property type="term" value="F:ATP binding"/>
    <property type="evidence" value="ECO:0007669"/>
    <property type="project" value="UniProtKB-KW"/>
</dbReference>
<protein>
    <submittedName>
        <fullName evidence="5">ABC transporter related</fullName>
    </submittedName>
</protein>
<keyword evidence="6" id="KW-1185">Reference proteome</keyword>
<accession>A9AW89</accession>
<dbReference type="HOGENOM" id="CLU_000604_1_11_0"/>
<dbReference type="InterPro" id="IPR027417">
    <property type="entry name" value="P-loop_NTPase"/>
</dbReference>
<dbReference type="BioCyc" id="HAUR316274:GHYA-2127-MONOMER"/>
<dbReference type="SUPFAM" id="SSF52540">
    <property type="entry name" value="P-loop containing nucleoside triphosphate hydrolases"/>
    <property type="match status" value="1"/>
</dbReference>
<dbReference type="Proteomes" id="UP000000787">
    <property type="component" value="Chromosome"/>
</dbReference>
<dbReference type="InterPro" id="IPR003593">
    <property type="entry name" value="AAA+_ATPase"/>
</dbReference>
<name>A9AW89_HERA2</name>
<evidence type="ECO:0000259" key="4">
    <source>
        <dbReference type="PROSITE" id="PS50893"/>
    </source>
</evidence>
<reference evidence="5 6" key="1">
    <citation type="journal article" date="2011" name="Stand. Genomic Sci.">
        <title>Complete genome sequence of the filamentous gliding predatory bacterium Herpetosiphon aurantiacus type strain (114-95(T)).</title>
        <authorList>
            <person name="Kiss H."/>
            <person name="Nett M."/>
            <person name="Domin N."/>
            <person name="Martin K."/>
            <person name="Maresca J.A."/>
            <person name="Copeland A."/>
            <person name="Lapidus A."/>
            <person name="Lucas S."/>
            <person name="Berry K.W."/>
            <person name="Glavina Del Rio T."/>
            <person name="Dalin E."/>
            <person name="Tice H."/>
            <person name="Pitluck S."/>
            <person name="Richardson P."/>
            <person name="Bruce D."/>
            <person name="Goodwin L."/>
            <person name="Han C."/>
            <person name="Detter J.C."/>
            <person name="Schmutz J."/>
            <person name="Brettin T."/>
            <person name="Land M."/>
            <person name="Hauser L."/>
            <person name="Kyrpides N.C."/>
            <person name="Ivanova N."/>
            <person name="Goker M."/>
            <person name="Woyke T."/>
            <person name="Klenk H.P."/>
            <person name="Bryant D.A."/>
        </authorList>
    </citation>
    <scope>NUCLEOTIDE SEQUENCE [LARGE SCALE GENOMIC DNA]</scope>
    <source>
        <strain evidence="6">ATCC 23779 / DSM 785 / 114-95</strain>
    </source>
</reference>
<dbReference type="FunFam" id="3.40.50.300:FF:000134">
    <property type="entry name" value="Iron-enterobactin ABC transporter ATP-binding protein"/>
    <property type="match status" value="1"/>
</dbReference>
<evidence type="ECO:0000256" key="2">
    <source>
        <dbReference type="ARBA" id="ARBA00022741"/>
    </source>
</evidence>
<dbReference type="PROSITE" id="PS00211">
    <property type="entry name" value="ABC_TRANSPORTER_1"/>
    <property type="match status" value="1"/>
</dbReference>
<dbReference type="CDD" id="cd03214">
    <property type="entry name" value="ABC_Iron-Siderophores_B12_Hemin"/>
    <property type="match status" value="1"/>
</dbReference>
<sequence>MKLTIHHVAVSVSSRQIVSNIDLAVQPGEIVGLVGPNGSGKSTILRTVYRMLRPSAGFVQLGDDDVWQMSPRTSARQTAAVVQESTHDVAFTVAKMVQMGRTPHKGFFAGDTDHDWQVTTTALARVQMLDCANRPFNTLSGGEKQRVLIARALAQEPQLLVLDEPTNHLDIHYQLDILELVRSLGITTLVTVHDLNLAAAYCDRLYVLSAGTIVAEGTPEQVLTPHWLRDIFLVNAVIQRHPVTNRIQLALFPLSHRHEGG</sequence>
<dbReference type="InterPro" id="IPR017871">
    <property type="entry name" value="ABC_transporter-like_CS"/>
</dbReference>
<dbReference type="Pfam" id="PF00005">
    <property type="entry name" value="ABC_tran"/>
    <property type="match status" value="1"/>
</dbReference>
<evidence type="ECO:0000313" key="6">
    <source>
        <dbReference type="Proteomes" id="UP000000787"/>
    </source>
</evidence>
<evidence type="ECO:0000313" key="5">
    <source>
        <dbReference type="EMBL" id="ABX04739.1"/>
    </source>
</evidence>
<dbReference type="AlphaFoldDB" id="A9AW89"/>
<keyword evidence="3" id="KW-0067">ATP-binding</keyword>
<gene>
    <name evidence="5" type="ordered locus">Haur_2099</name>
</gene>
<dbReference type="eggNOG" id="COG1120">
    <property type="taxonomic scope" value="Bacteria"/>
</dbReference>
<dbReference type="InParanoid" id="A9AW89"/>
<dbReference type="PROSITE" id="PS50893">
    <property type="entry name" value="ABC_TRANSPORTER_2"/>
    <property type="match status" value="1"/>
</dbReference>
<keyword evidence="1" id="KW-0813">Transport</keyword>